<feature type="transmembrane region" description="Helical" evidence="2">
    <location>
        <begin position="38"/>
        <end position="57"/>
    </location>
</feature>
<accession>A0ABW3JF63</accession>
<protein>
    <submittedName>
        <fullName evidence="3">Uncharacterized protein</fullName>
    </submittedName>
</protein>
<dbReference type="EMBL" id="JBHTJO010000002">
    <property type="protein sequence ID" value="MFD0988188.1"/>
    <property type="molecule type" value="Genomic_DNA"/>
</dbReference>
<feature type="compositionally biased region" description="Basic and acidic residues" evidence="1">
    <location>
        <begin position="591"/>
        <end position="604"/>
    </location>
</feature>
<feature type="region of interest" description="Disordered" evidence="1">
    <location>
        <begin position="557"/>
        <end position="636"/>
    </location>
</feature>
<sequence length="636" mass="70531">MAVPPNPPDTAADRLDRMLDRLESHNNRFDRLRRTFPSFKKIVLVAFLALISWYATYTGMLELITANTGEVPVMQQIAIGFAVATLMLMVLYILDSLFAPISWWLRILYIAGYIFLTLISVGFGFGFFWKVLEARAEATRSAEAAIGQVQQALEQGKTRIAQLGATLDSLTTISAEKAVTEREEGGTCPNSPPGDGPRRRLRDADAERFAFTSDFIKSRSGSIQTDLDALNADLAKVLSRDPSTFDPNTGTRNQFLRGLNRKLDLTITRFNALRTDPQLAQQRDMLAERADKTTFDTGSGGTFACPDPQLQSALHGVVRAIDSLPVIEKTDIAAVEGSEAVVEAFRRLTTTMIGALHFELPPSPEELRDRQRQAIQRAENPQEVTAVANEQAGLGSRDYIPLFVAIFVDFCLLLVSINRPINRFQKLLHTVRDARDGPVGEILARFHDSHREGLAREFEVFQHAVFDFMGDYYVAVPLNAQSMEALYLTNLFVGLEGKGIIDRAMLPPPAIIRRKLRQQGSKFAEAPAFRLYRFRDGAWSKMVLDSILGTAGIRREDAAQAEAEAPGEETETPSPANENVRSGNGRSLAQRLEEAADDAHREASEETEEERDDDDEPPLRALPGPMNGNGRRPPDA</sequence>
<evidence type="ECO:0000313" key="4">
    <source>
        <dbReference type="Proteomes" id="UP001597102"/>
    </source>
</evidence>
<proteinExistence type="predicted"/>
<keyword evidence="4" id="KW-1185">Reference proteome</keyword>
<keyword evidence="2" id="KW-0812">Transmembrane</keyword>
<comment type="caution">
    <text evidence="3">The sequence shown here is derived from an EMBL/GenBank/DDBJ whole genome shotgun (WGS) entry which is preliminary data.</text>
</comment>
<feature type="compositionally biased region" description="Acidic residues" evidence="1">
    <location>
        <begin position="605"/>
        <end position="616"/>
    </location>
</feature>
<gene>
    <name evidence="3" type="ORF">ACFQ2F_13875</name>
</gene>
<feature type="compositionally biased region" description="Low complexity" evidence="1">
    <location>
        <begin position="623"/>
        <end position="636"/>
    </location>
</feature>
<dbReference type="RefSeq" id="WP_379091063.1">
    <property type="nucleotide sequence ID" value="NZ_JBHTJO010000002.1"/>
</dbReference>
<name>A0ABW3JF63_9HYPH</name>
<evidence type="ECO:0000313" key="3">
    <source>
        <dbReference type="EMBL" id="MFD0988188.1"/>
    </source>
</evidence>
<feature type="transmembrane region" description="Helical" evidence="2">
    <location>
        <begin position="77"/>
        <end position="95"/>
    </location>
</feature>
<feature type="region of interest" description="Disordered" evidence="1">
    <location>
        <begin position="181"/>
        <end position="200"/>
    </location>
</feature>
<feature type="transmembrane region" description="Helical" evidence="2">
    <location>
        <begin position="107"/>
        <end position="129"/>
    </location>
</feature>
<evidence type="ECO:0000256" key="2">
    <source>
        <dbReference type="SAM" id="Phobius"/>
    </source>
</evidence>
<reference evidence="4" key="1">
    <citation type="journal article" date="2019" name="Int. J. Syst. Evol. Microbiol.">
        <title>The Global Catalogue of Microorganisms (GCM) 10K type strain sequencing project: providing services to taxonomists for standard genome sequencing and annotation.</title>
        <authorList>
            <consortium name="The Broad Institute Genomics Platform"/>
            <consortium name="The Broad Institute Genome Sequencing Center for Infectious Disease"/>
            <person name="Wu L."/>
            <person name="Ma J."/>
        </authorList>
    </citation>
    <scope>NUCLEOTIDE SEQUENCE [LARGE SCALE GENOMIC DNA]</scope>
    <source>
        <strain evidence="4">CCUG 61697</strain>
    </source>
</reference>
<keyword evidence="2" id="KW-0472">Membrane</keyword>
<feature type="compositionally biased region" description="Polar residues" evidence="1">
    <location>
        <begin position="577"/>
        <end position="587"/>
    </location>
</feature>
<evidence type="ECO:0000256" key="1">
    <source>
        <dbReference type="SAM" id="MobiDB-lite"/>
    </source>
</evidence>
<keyword evidence="2" id="KW-1133">Transmembrane helix</keyword>
<organism evidence="3 4">
    <name type="scientific">Methyloligella solikamskensis</name>
    <dbReference type="NCBI Taxonomy" id="1177756"/>
    <lineage>
        <taxon>Bacteria</taxon>
        <taxon>Pseudomonadati</taxon>
        <taxon>Pseudomonadota</taxon>
        <taxon>Alphaproteobacteria</taxon>
        <taxon>Hyphomicrobiales</taxon>
        <taxon>Hyphomicrobiaceae</taxon>
        <taxon>Methyloligella</taxon>
    </lineage>
</organism>
<dbReference type="Proteomes" id="UP001597102">
    <property type="component" value="Unassembled WGS sequence"/>
</dbReference>